<dbReference type="Pfam" id="PF00004">
    <property type="entry name" value="AAA"/>
    <property type="match status" value="1"/>
</dbReference>
<dbReference type="PANTHER" id="PTHR11638:SF175">
    <property type="entry name" value="ATP-DEPENDENT CLP PROTEASE, ATP-BINDING SUBUNIT CLPC"/>
    <property type="match status" value="1"/>
</dbReference>
<dbReference type="CDD" id="cd00009">
    <property type="entry name" value="AAA"/>
    <property type="match status" value="1"/>
</dbReference>
<dbReference type="InterPro" id="IPR019489">
    <property type="entry name" value="Clp_ATPase_C"/>
</dbReference>
<dbReference type="GO" id="GO:0005737">
    <property type="term" value="C:cytoplasm"/>
    <property type="evidence" value="ECO:0007669"/>
    <property type="project" value="TreeGrafter"/>
</dbReference>
<dbReference type="GO" id="GO:0006508">
    <property type="term" value="P:proteolysis"/>
    <property type="evidence" value="ECO:0007669"/>
    <property type="project" value="UniProtKB-KW"/>
</dbReference>
<dbReference type="EMBL" id="MN935479">
    <property type="protein sequence ID" value="QOU10731.1"/>
    <property type="molecule type" value="Genomic_DNA"/>
</dbReference>
<dbReference type="Pfam" id="PF17871">
    <property type="entry name" value="AAA_lid_9"/>
    <property type="match status" value="1"/>
</dbReference>
<evidence type="ECO:0000259" key="4">
    <source>
        <dbReference type="SMART" id="SM00382"/>
    </source>
</evidence>
<dbReference type="Gene3D" id="1.10.8.60">
    <property type="match status" value="1"/>
</dbReference>
<keyword evidence="1" id="KW-0547">Nucleotide-binding</keyword>
<dbReference type="PRINTS" id="PR00300">
    <property type="entry name" value="CLPPROTEASEA"/>
</dbReference>
<dbReference type="InterPro" id="IPR003593">
    <property type="entry name" value="AAA+_ATPase"/>
</dbReference>
<dbReference type="InterPro" id="IPR001270">
    <property type="entry name" value="ClpA/B"/>
</dbReference>
<evidence type="ECO:0000256" key="3">
    <source>
        <dbReference type="ARBA" id="ARBA00023186"/>
    </source>
</evidence>
<dbReference type="InterPro" id="IPR027417">
    <property type="entry name" value="P-loop_NTPase"/>
</dbReference>
<keyword evidence="6" id="KW-0645">Protease</keyword>
<geneLocation type="plastid" evidence="6"/>
<dbReference type="Pfam" id="PF10431">
    <property type="entry name" value="ClpB_D2-small"/>
    <property type="match status" value="1"/>
</dbReference>
<dbReference type="GO" id="GO:0008233">
    <property type="term" value="F:peptidase activity"/>
    <property type="evidence" value="ECO:0007669"/>
    <property type="project" value="UniProtKB-KW"/>
</dbReference>
<evidence type="ECO:0000313" key="6">
    <source>
        <dbReference type="EMBL" id="QOU10731.1"/>
    </source>
</evidence>
<name>A0A7S6TCV5_9STRA</name>
<reference evidence="6" key="1">
    <citation type="journal article" date="2020" name="Front. Plant Sci.">
        <title>Comparative Plastid Genomics of Non-Photosynthetic Chrysophytes: Genome Reduction and Compaction.</title>
        <authorList>
            <person name="Kim J.I."/>
            <person name="Jeong M."/>
            <person name="Archibald J.M."/>
            <person name="Shin W."/>
        </authorList>
    </citation>
    <scope>NUCLEOTIDE SEQUENCE</scope>
    <source>
        <strain evidence="6">Baekdong012001B8</strain>
    </source>
</reference>
<keyword evidence="6" id="KW-0934">Plastid</keyword>
<dbReference type="AlphaFoldDB" id="A0A7S6TCV5"/>
<organism evidence="6">
    <name type="scientific">Spumella sp. Baekdong012001B8</name>
    <dbReference type="NCBI Taxonomy" id="2782410"/>
    <lineage>
        <taxon>Eukaryota</taxon>
        <taxon>Sar</taxon>
        <taxon>Stramenopiles</taxon>
        <taxon>Ochrophyta</taxon>
        <taxon>Chrysophyceae</taxon>
        <taxon>Chromulinales</taxon>
        <taxon>Chromulinaceae</taxon>
        <taxon>Spumella</taxon>
    </lineage>
</organism>
<dbReference type="Gene3D" id="3.40.50.300">
    <property type="entry name" value="P-loop containing nucleotide triphosphate hydrolases"/>
    <property type="match status" value="3"/>
</dbReference>
<dbReference type="SMART" id="SM00382">
    <property type="entry name" value="AAA"/>
    <property type="match status" value="2"/>
</dbReference>
<dbReference type="SUPFAM" id="SSF52540">
    <property type="entry name" value="P-loop containing nucleoside triphosphate hydrolases"/>
    <property type="match status" value="2"/>
</dbReference>
<dbReference type="SMART" id="SM01086">
    <property type="entry name" value="ClpB_D2-small"/>
    <property type="match status" value="1"/>
</dbReference>
<dbReference type="InterPro" id="IPR028299">
    <property type="entry name" value="ClpA/B_CS2"/>
</dbReference>
<dbReference type="PROSITE" id="PS00871">
    <property type="entry name" value="CLPAB_2"/>
    <property type="match status" value="1"/>
</dbReference>
<evidence type="ECO:0000256" key="2">
    <source>
        <dbReference type="ARBA" id="ARBA00022840"/>
    </source>
</evidence>
<feature type="domain" description="AAA+ ATPase" evidence="4">
    <location>
        <begin position="92"/>
        <end position="235"/>
    </location>
</feature>
<keyword evidence="6" id="KW-0378">Hydrolase</keyword>
<evidence type="ECO:0000256" key="1">
    <source>
        <dbReference type="ARBA" id="ARBA00022741"/>
    </source>
</evidence>
<sequence length="934" mass="104291">MANYFNRFSSICKQSFRVMHTNRKNRFKLAGAINEIASISRRQKAVNTEFATSPLEVYGTDLTLLAKEGKLAESFGRESELAEMMEILVRRQKNNPVLLGEAGVGKTAVIELFAKKMVGNLVPFVLQGRSIVSLDLAAIVAGAKFRGEFEQRFQGILLEALRRPNLILFIDEIHNLVGTGSAEGTMDAANLLKPILSRSGFQCIGATTPKEYQRIEKDPALNRRFQPVKINEPTVSDAIEIIYGLRAGLEGYHNVIILPTAIRTAVELTSRYVHERFLPDKAIDLIDRAAAREVIRSTNVAQGSILTNYVNAGLINVSKLKIAASRRGDIAAEFVLQEVENAYRKFLLMWVDKPLGMSEEISLNSGISLKAGQQKKKSAPSPLASPLLSRLVNDMRIAFLKNAHSLLFAQSKPALALSQAHVNKSLPLESYVEVCEGLNKKDQAQAQILISFFQKLEPLLSKQVIESLCTSSDMKFTNKELATIYSLLGHFSAYSGKAFLSCLAESKESQDLQIFENYKEHITENHIRALLAHIIGIPLQTLTKDESQKLLNLESALHQRVIGQDEAVKAIAKAIKRSRLGLQNPNRPIASFLFCGPTGVGKTELTKALAFSLFGAESDMIRFDMSEFMEKFAVSRLIGSPPGYVGYDEGGQLTSAVRKKPYAVLLLDEVEKAHPDVLNILLQILEDGRLTDSQQRLVLFDNTVIILTSNVAAHEIHEAINSATANISLDRANTPGKQMEEFIFTEECSGIASFLDAPIKEEFFADLSKKSQKEFNRSLHYTTSRKSTVEQKPRTSLVDEEALTRNLKEIALAELSKMFLPEFLNRLDDIIVFQPLKREELRKICEIMCQQTVARLAQNNNIELIVDNQVKMKLTRDAYNPLFGARPLRRLVTKNIEDLVADSLLVNFEAFSAKSLKLHIKLNEFDQIILKRIV</sequence>
<dbReference type="GO" id="GO:0005524">
    <property type="term" value="F:ATP binding"/>
    <property type="evidence" value="ECO:0007669"/>
    <property type="project" value="UniProtKB-KW"/>
</dbReference>
<dbReference type="InterPro" id="IPR050130">
    <property type="entry name" value="ClpA_ClpB"/>
</dbReference>
<evidence type="ECO:0000259" key="5">
    <source>
        <dbReference type="SMART" id="SM01086"/>
    </source>
</evidence>
<feature type="domain" description="AAA+ ATPase" evidence="4">
    <location>
        <begin position="588"/>
        <end position="735"/>
    </location>
</feature>
<dbReference type="Pfam" id="PF07724">
    <property type="entry name" value="AAA_2"/>
    <property type="match status" value="1"/>
</dbReference>
<accession>A0A7S6TCV5</accession>
<feature type="domain" description="Clp ATPase C-terminal" evidence="5">
    <location>
        <begin position="836"/>
        <end position="918"/>
    </location>
</feature>
<dbReference type="GO" id="GO:0034605">
    <property type="term" value="P:cellular response to heat"/>
    <property type="evidence" value="ECO:0007669"/>
    <property type="project" value="TreeGrafter"/>
</dbReference>
<dbReference type="InterPro" id="IPR041546">
    <property type="entry name" value="ClpA/ClpB_AAA_lid"/>
</dbReference>
<dbReference type="InterPro" id="IPR003959">
    <property type="entry name" value="ATPase_AAA_core"/>
</dbReference>
<dbReference type="GO" id="GO:0016887">
    <property type="term" value="F:ATP hydrolysis activity"/>
    <property type="evidence" value="ECO:0007669"/>
    <property type="project" value="InterPro"/>
</dbReference>
<proteinExistence type="predicted"/>
<gene>
    <name evidence="6" type="primary">clpC</name>
    <name evidence="6" type="ORF">SpumellaPt_p033</name>
</gene>
<keyword evidence="3" id="KW-0143">Chaperone</keyword>
<dbReference type="PANTHER" id="PTHR11638">
    <property type="entry name" value="ATP-DEPENDENT CLP PROTEASE"/>
    <property type="match status" value="1"/>
</dbReference>
<keyword evidence="2" id="KW-0067">ATP-binding</keyword>
<protein>
    <submittedName>
        <fullName evidence="6">Clp protease ATP binding subunit</fullName>
    </submittedName>
</protein>
<dbReference type="CDD" id="cd19499">
    <property type="entry name" value="RecA-like_ClpB_Hsp104-like"/>
    <property type="match status" value="1"/>
</dbReference>
<dbReference type="FunFam" id="3.40.50.300:FF:000025">
    <property type="entry name" value="ATP-dependent Clp protease subunit"/>
    <property type="match status" value="1"/>
</dbReference>